<keyword evidence="2" id="KW-1185">Reference proteome</keyword>
<dbReference type="HOGENOM" id="CLU_3398827_0_0_11"/>
<proteinExistence type="predicted"/>
<comment type="caution">
    <text evidence="1">The sequence shown here is derived from an EMBL/GenBank/DDBJ whole genome shotgun (WGS) entry which is preliminary data.</text>
</comment>
<organism evidence="1 2">
    <name type="scientific">Streptomyces roseochromogenus subsp. oscitans DS 12.976</name>
    <dbReference type="NCBI Taxonomy" id="1352936"/>
    <lineage>
        <taxon>Bacteria</taxon>
        <taxon>Bacillati</taxon>
        <taxon>Actinomycetota</taxon>
        <taxon>Actinomycetes</taxon>
        <taxon>Kitasatosporales</taxon>
        <taxon>Streptomycetaceae</taxon>
        <taxon>Streptomyces</taxon>
    </lineage>
</organism>
<accession>V6KXE3</accession>
<dbReference type="EMBL" id="AWQX01000004">
    <property type="protein sequence ID" value="EST36797.1"/>
    <property type="molecule type" value="Genomic_DNA"/>
</dbReference>
<gene>
    <name evidence="1" type="ORF">M878_00190</name>
</gene>
<evidence type="ECO:0000313" key="2">
    <source>
        <dbReference type="Proteomes" id="UP000017984"/>
    </source>
</evidence>
<sequence>MRWALHAEGNRLTWRHDGKTIAVWDFNIELD</sequence>
<reference evidence="1 2" key="1">
    <citation type="journal article" date="2014" name="Genome Announc.">
        <title>Draft Genome Sequence of Streptomyces roseochromogenes subsp. oscitans DS 12.976, Producer of the Aminocoumarin Antibiotic Clorobiocin.</title>
        <authorList>
            <person name="Ruckert C."/>
            <person name="Kalinowski J."/>
            <person name="Heide L."/>
            <person name="Apel A.K."/>
        </authorList>
    </citation>
    <scope>NUCLEOTIDE SEQUENCE [LARGE SCALE GENOMIC DNA]</scope>
    <source>
        <strain evidence="1 2">DS 12.976</strain>
    </source>
</reference>
<name>V6KXE3_STRRC</name>
<evidence type="ECO:0000313" key="1">
    <source>
        <dbReference type="EMBL" id="EST36797.1"/>
    </source>
</evidence>
<dbReference type="Proteomes" id="UP000017984">
    <property type="component" value="Chromosome"/>
</dbReference>
<dbReference type="PATRIC" id="fig|1352936.5.peg.41"/>
<dbReference type="AlphaFoldDB" id="V6KXE3"/>
<protein>
    <submittedName>
        <fullName evidence="1">Uncharacterized protein</fullName>
    </submittedName>
</protein>